<name>A0ABQ3IL34_9PSEU</name>
<reference evidence="3" key="1">
    <citation type="journal article" date="2019" name="Int. J. Syst. Evol. Microbiol.">
        <title>The Global Catalogue of Microorganisms (GCM) 10K type strain sequencing project: providing services to taxonomists for standard genome sequencing and annotation.</title>
        <authorList>
            <consortium name="The Broad Institute Genomics Platform"/>
            <consortium name="The Broad Institute Genome Sequencing Center for Infectious Disease"/>
            <person name="Wu L."/>
            <person name="Ma J."/>
        </authorList>
    </citation>
    <scope>NUCLEOTIDE SEQUENCE [LARGE SCALE GENOMIC DNA]</scope>
    <source>
        <strain evidence="3">CGMCC 4.7677</strain>
    </source>
</reference>
<protein>
    <submittedName>
        <fullName evidence="2">Uncharacterized protein</fullName>
    </submittedName>
</protein>
<gene>
    <name evidence="2" type="ORF">GCM10017786_19200</name>
</gene>
<organism evidence="2 3">
    <name type="scientific">Amycolatopsis deserti</name>
    <dbReference type="NCBI Taxonomy" id="185696"/>
    <lineage>
        <taxon>Bacteria</taxon>
        <taxon>Bacillati</taxon>
        <taxon>Actinomycetota</taxon>
        <taxon>Actinomycetes</taxon>
        <taxon>Pseudonocardiales</taxon>
        <taxon>Pseudonocardiaceae</taxon>
        <taxon>Amycolatopsis</taxon>
    </lineage>
</organism>
<accession>A0ABQ3IL34</accession>
<keyword evidence="3" id="KW-1185">Reference proteome</keyword>
<evidence type="ECO:0000313" key="3">
    <source>
        <dbReference type="Proteomes" id="UP000605897"/>
    </source>
</evidence>
<evidence type="ECO:0000256" key="1">
    <source>
        <dbReference type="SAM" id="MobiDB-lite"/>
    </source>
</evidence>
<dbReference type="EMBL" id="BNAU01000002">
    <property type="protein sequence ID" value="GHE87592.1"/>
    <property type="molecule type" value="Genomic_DNA"/>
</dbReference>
<proteinExistence type="predicted"/>
<evidence type="ECO:0000313" key="2">
    <source>
        <dbReference type="EMBL" id="GHE87592.1"/>
    </source>
</evidence>
<comment type="caution">
    <text evidence="2">The sequence shown here is derived from an EMBL/GenBank/DDBJ whole genome shotgun (WGS) entry which is preliminary data.</text>
</comment>
<feature type="region of interest" description="Disordered" evidence="1">
    <location>
        <begin position="1"/>
        <end position="50"/>
    </location>
</feature>
<dbReference type="Proteomes" id="UP000605897">
    <property type="component" value="Unassembled WGS sequence"/>
</dbReference>
<sequence>MDIAHSPVAANQPPGHPIGYTYAGGPKPGGPPWIDPADGVEIPGGARSGG</sequence>